<evidence type="ECO:0000256" key="1">
    <source>
        <dbReference type="ARBA" id="ARBA00005437"/>
    </source>
</evidence>
<dbReference type="eggNOG" id="COG4894">
    <property type="taxonomic scope" value="Bacteria"/>
</dbReference>
<dbReference type="Gene3D" id="2.40.160.200">
    <property type="entry name" value="LURP1-related"/>
    <property type="match status" value="1"/>
</dbReference>
<dbReference type="STRING" id="235985.SAMN05414137_103427"/>
<dbReference type="Proteomes" id="UP000183015">
    <property type="component" value="Unassembled WGS sequence"/>
</dbReference>
<comment type="similarity">
    <text evidence="1">Belongs to the LOR family.</text>
</comment>
<evidence type="ECO:0000313" key="3">
    <source>
        <dbReference type="Proteomes" id="UP000183015"/>
    </source>
</evidence>
<keyword evidence="3" id="KW-1185">Reference proteome</keyword>
<protein>
    <submittedName>
        <fullName evidence="2">Uncharacterized protein YxjI</fullName>
    </submittedName>
</protein>
<accession>A0A1H7JRE5</accession>
<gene>
    <name evidence="2" type="ORF">SAMN05414137_103427</name>
</gene>
<evidence type="ECO:0000313" key="2">
    <source>
        <dbReference type="EMBL" id="SEK77268.1"/>
    </source>
</evidence>
<dbReference type="InterPro" id="IPR025659">
    <property type="entry name" value="Tubby-like_C"/>
</dbReference>
<dbReference type="Pfam" id="PF04525">
    <property type="entry name" value="LOR"/>
    <property type="match status" value="1"/>
</dbReference>
<dbReference type="AlphaFoldDB" id="A0A1H7JRE5"/>
<sequence>MKFLMRERVFGIGDDHWITTEHGDKAYLVDGKALRVRETFELKDHHTGEIVAVIKKKLISVRDTMVVERDDHRIATVKKKLITVFRDKYLAELEGEVGGGEIEVHGNFTDHEFTMERDGRRIAQVSKKWFSVRDTYAIDVADGEDIPLLLSVAVCVDHLHAEEHPHEV</sequence>
<dbReference type="SUPFAM" id="SSF54518">
    <property type="entry name" value="Tubby C-terminal domain-like"/>
    <property type="match status" value="1"/>
</dbReference>
<organism evidence="2 3">
    <name type="scientific">Streptacidiphilus jiangxiensis</name>
    <dbReference type="NCBI Taxonomy" id="235985"/>
    <lineage>
        <taxon>Bacteria</taxon>
        <taxon>Bacillati</taxon>
        <taxon>Actinomycetota</taxon>
        <taxon>Actinomycetes</taxon>
        <taxon>Kitasatosporales</taxon>
        <taxon>Streptomycetaceae</taxon>
        <taxon>Streptacidiphilus</taxon>
    </lineage>
</organism>
<dbReference type="EMBL" id="FOAZ01000003">
    <property type="protein sequence ID" value="SEK77268.1"/>
    <property type="molecule type" value="Genomic_DNA"/>
</dbReference>
<dbReference type="InterPro" id="IPR007612">
    <property type="entry name" value="LOR"/>
</dbReference>
<name>A0A1H7JRE5_STRJI</name>
<dbReference type="InterPro" id="IPR038595">
    <property type="entry name" value="LOR_sf"/>
</dbReference>
<reference evidence="3" key="1">
    <citation type="submission" date="2016-10" db="EMBL/GenBank/DDBJ databases">
        <authorList>
            <person name="Varghese N."/>
        </authorList>
    </citation>
    <scope>NUCLEOTIDE SEQUENCE [LARGE SCALE GENOMIC DNA]</scope>
    <source>
        <strain evidence="3">DSM 45096 / BCRC 16803 / CGMCC 4.1857 / CIP 109030 / JCM 12277 / KCTC 19219 / NBRC 100920 / 33214</strain>
    </source>
</reference>
<proteinExistence type="inferred from homology"/>